<accession>A0A451AYP5</accession>
<evidence type="ECO:0000313" key="1">
    <source>
        <dbReference type="EMBL" id="VFK71153.1"/>
    </source>
</evidence>
<dbReference type="EMBL" id="CAADGD010000052">
    <property type="protein sequence ID" value="VFK71153.1"/>
    <property type="molecule type" value="Genomic_DNA"/>
</dbReference>
<dbReference type="AlphaFoldDB" id="A0A451AYP5"/>
<protein>
    <submittedName>
        <fullName evidence="1">Uncharacterized protein</fullName>
    </submittedName>
</protein>
<sequence length="52" mass="5811">MNRIFTALEWRIGINGNNTDDDRDGILPWILSLVQRCAAGQPNNKSLIGQDV</sequence>
<organism evidence="1">
    <name type="scientific">Candidatus Kentrum sp. UNK</name>
    <dbReference type="NCBI Taxonomy" id="2126344"/>
    <lineage>
        <taxon>Bacteria</taxon>
        <taxon>Pseudomonadati</taxon>
        <taxon>Pseudomonadota</taxon>
        <taxon>Gammaproteobacteria</taxon>
        <taxon>Candidatus Kentrum</taxon>
    </lineage>
</organism>
<name>A0A451AYP5_9GAMM</name>
<gene>
    <name evidence="1" type="ORF">BECKUNK1418H_GA0071006_105216</name>
</gene>
<proteinExistence type="predicted"/>
<reference evidence="1" key="1">
    <citation type="submission" date="2019-02" db="EMBL/GenBank/DDBJ databases">
        <authorList>
            <person name="Gruber-Vodicka R. H."/>
            <person name="Seah K. B. B."/>
        </authorList>
    </citation>
    <scope>NUCLEOTIDE SEQUENCE</scope>
    <source>
        <strain evidence="1">BECK_BY19</strain>
    </source>
</reference>